<accession>W2S2W7</accession>
<dbReference type="Proteomes" id="UP000030752">
    <property type="component" value="Unassembled WGS sequence"/>
</dbReference>
<dbReference type="InterPro" id="IPR012334">
    <property type="entry name" value="Pectin_lyas_fold"/>
</dbReference>
<dbReference type="PANTHER" id="PTHR33928">
    <property type="entry name" value="POLYGALACTURONASE QRT3"/>
    <property type="match status" value="1"/>
</dbReference>
<dbReference type="GO" id="GO:0004650">
    <property type="term" value="F:polygalacturonase activity"/>
    <property type="evidence" value="ECO:0007669"/>
    <property type="project" value="InterPro"/>
</dbReference>
<evidence type="ECO:0000313" key="5">
    <source>
        <dbReference type="Proteomes" id="UP000030752"/>
    </source>
</evidence>
<dbReference type="InterPro" id="IPR039279">
    <property type="entry name" value="QRT3-like"/>
</dbReference>
<dbReference type="InterPro" id="IPR024535">
    <property type="entry name" value="RHGA/B-epi-like_pectate_lyase"/>
</dbReference>
<feature type="compositionally biased region" description="Low complexity" evidence="1">
    <location>
        <begin position="442"/>
        <end position="492"/>
    </location>
</feature>
<dbReference type="AlphaFoldDB" id="W2S2W7"/>
<evidence type="ECO:0000256" key="1">
    <source>
        <dbReference type="SAM" id="MobiDB-lite"/>
    </source>
</evidence>
<dbReference type="PANTHER" id="PTHR33928:SF2">
    <property type="entry name" value="PECTATE LYASE SUPERFAMILY PROTEIN DOMAIN-CONTAINING PROTEIN-RELATED"/>
    <property type="match status" value="1"/>
</dbReference>
<dbReference type="FunFam" id="2.160.20.10:FF:000023">
    <property type="entry name" value="Exo-beta-1,3-glucanase Exg0"/>
    <property type="match status" value="1"/>
</dbReference>
<feature type="signal peptide" evidence="2">
    <location>
        <begin position="1"/>
        <end position="20"/>
    </location>
</feature>
<dbReference type="CDD" id="cd23668">
    <property type="entry name" value="GH55_beta13glucanase-like"/>
    <property type="match status" value="1"/>
</dbReference>
<sequence>MLRLIALLSALLLAPWPAQGAPRPESIEVRQASSYWLAQIQRQGTVAYTDDGDSRPSDPTTYKVYRNVKDYGAVGDGNADDFDAINRTMFDGGRCGMGCNSSTIQPALVYFPPGTYRISKPIVMPYYTQMVGDATSPPTIKGLSTFEGIALIDSNPYYPGISNPDGTGINWYRNQNNFFRQVRNFKIDLTDMLEVNPDGVSGPAGLHWQVAQATSLQNIVFQMKPKSGTNKQQGIYMENGSGGFMSDLVFNGGAIGMAVGNQQFTTRNLAFNGCQTAILIGWDWLWTFKSLKIDDADIGIDMGNLLNGNNQSVGSVIMFDGAITNSAVGIKTSHNATSFPPTGGTLTVQNVDFSGTQNAIVGANGVDQILAGGAKVDLFVQGDAYVPPSDASGPARAQQLPKRLAQADPAVSDCDDTPMSTIRPIPGSATVAPADATISLGSPPESSDTSPSSISPDGVSPSSISSDAVSPSSVPPNGVSPSSISLNSTSPSGTASNDTSPLAASNGTCTRQSVAAQPTKLQQQWNKVQMSQPLLNSDGSVFERSKPQYENEPVSAFVSVKSSGAKGDGTTDDSDAIQQIFNSATADQIIYFDHGAYLITKTIQVPKNIRITGEIWPLIMVSGPTFSDVNNPQPAFRVGNPGDSGAVEITDIMFETRGPTPGAIMMEWNVADPDGQQGASGMWDTHFRVGGSAGTQLQVDQCRGSTPDSKNFNSECYGSFLMIHITQQATAYLENTWFWVADHELDKDGEDKLNIFNGRGVLIESQGPVWLYGTSSEHHVLYNYQISNAKDVFMGFVQTETAYMQSKPNSLTSGFQPNSAYSDPDFSDCRGDDCKKTWGLRILDSSNVYLMGGGLYSFFEDYEQTCLETEDCQLNMIDIQCSNEVYLFGLTTKASVNMVNVNGQPAAIGSDHRNGFGQTLALFHQA</sequence>
<dbReference type="HOGENOM" id="CLU_002540_2_1_1"/>
<dbReference type="eggNOG" id="ENOG502QV54">
    <property type="taxonomic scope" value="Eukaryota"/>
</dbReference>
<evidence type="ECO:0000256" key="2">
    <source>
        <dbReference type="SAM" id="SignalP"/>
    </source>
</evidence>
<feature type="domain" description="Rhamnogalacturonase A/B/Epimerase-like pectate lyase" evidence="3">
    <location>
        <begin position="557"/>
        <end position="614"/>
    </location>
</feature>
<keyword evidence="2" id="KW-0732">Signal</keyword>
<evidence type="ECO:0000313" key="4">
    <source>
        <dbReference type="EMBL" id="ETN43061.1"/>
    </source>
</evidence>
<dbReference type="SUPFAM" id="SSF51126">
    <property type="entry name" value="Pectin lyase-like"/>
    <property type="match status" value="2"/>
</dbReference>
<feature type="region of interest" description="Disordered" evidence="1">
    <location>
        <begin position="389"/>
        <end position="525"/>
    </location>
</feature>
<dbReference type="InParanoid" id="W2S2W7"/>
<evidence type="ECO:0000259" key="3">
    <source>
        <dbReference type="Pfam" id="PF12708"/>
    </source>
</evidence>
<name>W2S2W7_CYPE1</name>
<organism evidence="4 5">
    <name type="scientific">Cyphellophora europaea (strain CBS 101466)</name>
    <name type="common">Phialophora europaea</name>
    <dbReference type="NCBI Taxonomy" id="1220924"/>
    <lineage>
        <taxon>Eukaryota</taxon>
        <taxon>Fungi</taxon>
        <taxon>Dikarya</taxon>
        <taxon>Ascomycota</taxon>
        <taxon>Pezizomycotina</taxon>
        <taxon>Eurotiomycetes</taxon>
        <taxon>Chaetothyriomycetidae</taxon>
        <taxon>Chaetothyriales</taxon>
        <taxon>Cyphellophoraceae</taxon>
        <taxon>Cyphellophora</taxon>
    </lineage>
</organism>
<feature type="compositionally biased region" description="Polar residues" evidence="1">
    <location>
        <begin position="493"/>
        <end position="525"/>
    </location>
</feature>
<dbReference type="STRING" id="1220924.W2S2W7"/>
<dbReference type="Pfam" id="PF12708">
    <property type="entry name" value="Pect-lyase_RHGA_epim"/>
    <property type="match status" value="2"/>
</dbReference>
<protein>
    <recommendedName>
        <fullName evidence="3">Rhamnogalacturonase A/B/Epimerase-like pectate lyase domain-containing protein</fullName>
    </recommendedName>
</protein>
<reference evidence="4 5" key="1">
    <citation type="submission" date="2013-03" db="EMBL/GenBank/DDBJ databases">
        <title>The Genome Sequence of Phialophora europaea CBS 101466.</title>
        <authorList>
            <consortium name="The Broad Institute Genomics Platform"/>
            <person name="Cuomo C."/>
            <person name="de Hoog S."/>
            <person name="Gorbushina A."/>
            <person name="Walker B."/>
            <person name="Young S.K."/>
            <person name="Zeng Q."/>
            <person name="Gargeya S."/>
            <person name="Fitzgerald M."/>
            <person name="Haas B."/>
            <person name="Abouelleil A."/>
            <person name="Allen A.W."/>
            <person name="Alvarado L."/>
            <person name="Arachchi H.M."/>
            <person name="Berlin A.M."/>
            <person name="Chapman S.B."/>
            <person name="Gainer-Dewar J."/>
            <person name="Goldberg J."/>
            <person name="Griggs A."/>
            <person name="Gujja S."/>
            <person name="Hansen M."/>
            <person name="Howarth C."/>
            <person name="Imamovic A."/>
            <person name="Ireland A."/>
            <person name="Larimer J."/>
            <person name="McCowan C."/>
            <person name="Murphy C."/>
            <person name="Pearson M."/>
            <person name="Poon T.W."/>
            <person name="Priest M."/>
            <person name="Roberts A."/>
            <person name="Saif S."/>
            <person name="Shea T."/>
            <person name="Sisk P."/>
            <person name="Sykes S."/>
            <person name="Wortman J."/>
            <person name="Nusbaum C."/>
            <person name="Birren B."/>
        </authorList>
    </citation>
    <scope>NUCLEOTIDE SEQUENCE [LARGE SCALE GENOMIC DNA]</scope>
    <source>
        <strain evidence="4 5">CBS 101466</strain>
    </source>
</reference>
<dbReference type="RefSeq" id="XP_008714797.1">
    <property type="nucleotide sequence ID" value="XM_008716575.1"/>
</dbReference>
<keyword evidence="5" id="KW-1185">Reference proteome</keyword>
<dbReference type="VEuPathDB" id="FungiDB:HMPREF1541_02219"/>
<dbReference type="GeneID" id="19969558"/>
<dbReference type="Gene3D" id="2.160.20.10">
    <property type="entry name" value="Single-stranded right-handed beta-helix, Pectin lyase-like"/>
    <property type="match status" value="2"/>
</dbReference>
<feature type="domain" description="Rhamnogalacturonase A/B/Epimerase-like pectate lyase" evidence="3">
    <location>
        <begin position="65"/>
        <end position="301"/>
    </location>
</feature>
<proteinExistence type="predicted"/>
<gene>
    <name evidence="4" type="ORF">HMPREF1541_02219</name>
</gene>
<dbReference type="EMBL" id="KB822718">
    <property type="protein sequence ID" value="ETN43061.1"/>
    <property type="molecule type" value="Genomic_DNA"/>
</dbReference>
<dbReference type="OrthoDB" id="1046782at2759"/>
<feature type="chain" id="PRO_5004824026" description="Rhamnogalacturonase A/B/Epimerase-like pectate lyase domain-containing protein" evidence="2">
    <location>
        <begin position="21"/>
        <end position="926"/>
    </location>
</feature>
<dbReference type="InterPro" id="IPR011050">
    <property type="entry name" value="Pectin_lyase_fold/virulence"/>
</dbReference>